<dbReference type="PANTHER" id="PTHR42109">
    <property type="entry name" value="UNPLACED GENOMIC SCAFFOLD UM_SCAF_CONTIG_1.265, WHOLE GENOME SHOTGUN SEQUENCE"/>
    <property type="match status" value="1"/>
</dbReference>
<feature type="transmembrane region" description="Helical" evidence="1">
    <location>
        <begin position="227"/>
        <end position="248"/>
    </location>
</feature>
<feature type="transmembrane region" description="Helical" evidence="1">
    <location>
        <begin position="6"/>
        <end position="27"/>
    </location>
</feature>
<feature type="transmembrane region" description="Helical" evidence="1">
    <location>
        <begin position="107"/>
        <end position="127"/>
    </location>
</feature>
<sequence length="286" mass="31069">MGLDARGIIAIVEIVLYVPILATSAFLTLRHGLARTSGWIFLVILSIIRIVGGSIHLASEVGDPNNITLKIVFSILEGAGLSPLLLATIGFLVTVAQHAFEPSVTRALHLFGMLSGTSLALTIVGGTKIANADGDESKLNSGATLRHVGAILFLVLYILLFFVHGFYWTQKHKIMKYRRKLLAGVSTALPFLGVRVLYSVLSAFSPVLPNSAGGLSKFNSSTGAWEIYFFMGIVAEFIVVSVYTFVGIRTPLQEDYSSTRGMTERWAEDEEDSQYMMSKSGQYGNP</sequence>
<dbReference type="EMBL" id="OZ037944">
    <property type="protein sequence ID" value="CAL1696173.1"/>
    <property type="molecule type" value="Genomic_DNA"/>
</dbReference>
<organism evidence="3 4">
    <name type="scientific">Somion occarium</name>
    <dbReference type="NCBI Taxonomy" id="3059160"/>
    <lineage>
        <taxon>Eukaryota</taxon>
        <taxon>Fungi</taxon>
        <taxon>Dikarya</taxon>
        <taxon>Basidiomycota</taxon>
        <taxon>Agaricomycotina</taxon>
        <taxon>Agaricomycetes</taxon>
        <taxon>Polyporales</taxon>
        <taxon>Cerrenaceae</taxon>
        <taxon>Somion</taxon>
    </lineage>
</organism>
<proteinExistence type="predicted"/>
<keyword evidence="4" id="KW-1185">Reference proteome</keyword>
<evidence type="ECO:0000313" key="4">
    <source>
        <dbReference type="Proteomes" id="UP001497453"/>
    </source>
</evidence>
<dbReference type="Proteomes" id="UP001497453">
    <property type="component" value="Chromosome 1"/>
</dbReference>
<keyword evidence="1" id="KW-1133">Transmembrane helix</keyword>
<protein>
    <recommendedName>
        <fullName evidence="2">DUF7702 domain-containing protein</fullName>
    </recommendedName>
</protein>
<dbReference type="Pfam" id="PF24800">
    <property type="entry name" value="DUF7702"/>
    <property type="match status" value="1"/>
</dbReference>
<reference evidence="4" key="1">
    <citation type="submission" date="2024-04" db="EMBL/GenBank/DDBJ databases">
        <authorList>
            <person name="Shaw F."/>
            <person name="Minotto A."/>
        </authorList>
    </citation>
    <scope>NUCLEOTIDE SEQUENCE [LARGE SCALE GENOMIC DNA]</scope>
</reference>
<dbReference type="PANTHER" id="PTHR42109:SF2">
    <property type="entry name" value="INTEGRAL MEMBRANE PROTEIN"/>
    <property type="match status" value="1"/>
</dbReference>
<name>A0ABP1CNA7_9APHY</name>
<feature type="transmembrane region" description="Helical" evidence="1">
    <location>
        <begin position="71"/>
        <end position="95"/>
    </location>
</feature>
<feature type="transmembrane region" description="Helical" evidence="1">
    <location>
        <begin position="147"/>
        <end position="169"/>
    </location>
</feature>
<accession>A0ABP1CNA7</accession>
<keyword evidence="1" id="KW-0812">Transmembrane</keyword>
<keyword evidence="1" id="KW-0472">Membrane</keyword>
<feature type="domain" description="DUF7702" evidence="2">
    <location>
        <begin position="3"/>
        <end position="249"/>
    </location>
</feature>
<feature type="transmembrane region" description="Helical" evidence="1">
    <location>
        <begin position="181"/>
        <end position="207"/>
    </location>
</feature>
<dbReference type="InterPro" id="IPR056119">
    <property type="entry name" value="DUF7702"/>
</dbReference>
<evidence type="ECO:0000256" key="1">
    <source>
        <dbReference type="SAM" id="Phobius"/>
    </source>
</evidence>
<feature type="transmembrane region" description="Helical" evidence="1">
    <location>
        <begin position="39"/>
        <end position="59"/>
    </location>
</feature>
<evidence type="ECO:0000259" key="2">
    <source>
        <dbReference type="Pfam" id="PF24800"/>
    </source>
</evidence>
<gene>
    <name evidence="3" type="ORF">GFSPODELE1_LOCUS1076</name>
</gene>
<evidence type="ECO:0000313" key="3">
    <source>
        <dbReference type="EMBL" id="CAL1696173.1"/>
    </source>
</evidence>